<feature type="compositionally biased region" description="Low complexity" evidence="1">
    <location>
        <begin position="32"/>
        <end position="56"/>
    </location>
</feature>
<name>A0A2P2C0U7_9ZZZZ</name>
<sequence length="147" mass="15113">MRTISLIASATLGASLLAGCGSSDPVSPPSTSPASASPSPSDADASASPTPSETPSETNNDRPTVDITIKGDSVKPQGVLVEAELNAPVVLNFTSDRSGELHVHSKPEQVVEFGRGTSTQELIIKTPGIVDIEDHESGIVIAQLEVK</sequence>
<dbReference type="AlphaFoldDB" id="A0A2P2C0U7"/>
<evidence type="ECO:0000313" key="2">
    <source>
        <dbReference type="EMBL" id="CUR54332.1"/>
    </source>
</evidence>
<evidence type="ECO:0000256" key="1">
    <source>
        <dbReference type="SAM" id="MobiDB-lite"/>
    </source>
</evidence>
<organism evidence="2">
    <name type="scientific">metagenome</name>
    <dbReference type="NCBI Taxonomy" id="256318"/>
    <lineage>
        <taxon>unclassified sequences</taxon>
        <taxon>metagenomes</taxon>
    </lineage>
</organism>
<accession>A0A2P2C0U7</accession>
<keyword evidence="2" id="KW-0449">Lipoprotein</keyword>
<protein>
    <submittedName>
        <fullName evidence="2">Putative lipoprotein</fullName>
    </submittedName>
</protein>
<feature type="region of interest" description="Disordered" evidence="1">
    <location>
        <begin position="17"/>
        <end position="69"/>
    </location>
</feature>
<proteinExistence type="predicted"/>
<dbReference type="EMBL" id="CZKA01000007">
    <property type="protein sequence ID" value="CUR54332.1"/>
    <property type="molecule type" value="Genomic_DNA"/>
</dbReference>
<reference evidence="2" key="1">
    <citation type="submission" date="2015-08" db="EMBL/GenBank/DDBJ databases">
        <authorList>
            <person name="Babu N.S."/>
            <person name="Beckwith C.J."/>
            <person name="Beseler K.G."/>
            <person name="Brison A."/>
            <person name="Carone J.V."/>
            <person name="Caskin T.P."/>
            <person name="Diamond M."/>
            <person name="Durham M.E."/>
            <person name="Foxe J.M."/>
            <person name="Go M."/>
            <person name="Henderson B.A."/>
            <person name="Jones I.B."/>
            <person name="McGettigan J.A."/>
            <person name="Micheletti S.J."/>
            <person name="Nasrallah M.E."/>
            <person name="Ortiz D."/>
            <person name="Piller C.R."/>
            <person name="Privatt S.R."/>
            <person name="Schneider S.L."/>
            <person name="Sharp S."/>
            <person name="Smith T.C."/>
            <person name="Stanton J.D."/>
            <person name="Ullery H.E."/>
            <person name="Wilson R.J."/>
            <person name="Serrano M.G."/>
            <person name="Buck G."/>
            <person name="Lee V."/>
            <person name="Wang Y."/>
            <person name="Carvalho R."/>
            <person name="Voegtly L."/>
            <person name="Shi R."/>
            <person name="Duckworth R."/>
            <person name="Johnson A."/>
            <person name="Loviza R."/>
            <person name="Walstead R."/>
            <person name="Shah Z."/>
            <person name="Kiflezghi M."/>
            <person name="Wade K."/>
            <person name="Ball S.L."/>
            <person name="Bradley K.W."/>
            <person name="Asai D.J."/>
            <person name="Bowman C.A."/>
            <person name="Russell D.A."/>
            <person name="Pope W.H."/>
            <person name="Jacobs-Sera D."/>
            <person name="Hendrix R.W."/>
            <person name="Hatfull G.F."/>
        </authorList>
    </citation>
    <scope>NUCLEOTIDE SEQUENCE</scope>
</reference>
<dbReference type="PROSITE" id="PS51257">
    <property type="entry name" value="PROKAR_LIPOPROTEIN"/>
    <property type="match status" value="1"/>
</dbReference>
<gene>
    <name evidence="2" type="ORF">NOCA2150074</name>
</gene>